<feature type="domain" description="Methyltransferase FkbM" evidence="1">
    <location>
        <begin position="91"/>
        <end position="251"/>
    </location>
</feature>
<dbReference type="NCBIfam" id="TIGR01444">
    <property type="entry name" value="fkbM_fam"/>
    <property type="match status" value="1"/>
</dbReference>
<comment type="caution">
    <text evidence="2">The sequence shown here is derived from an EMBL/GenBank/DDBJ whole genome shotgun (WGS) entry which is preliminary data.</text>
</comment>
<dbReference type="SUPFAM" id="SSF53335">
    <property type="entry name" value="S-adenosyl-L-methionine-dependent methyltransferases"/>
    <property type="match status" value="1"/>
</dbReference>
<organism evidence="2 3">
    <name type="scientific">Methylobacterium jeotgali</name>
    <dbReference type="NCBI Taxonomy" id="381630"/>
    <lineage>
        <taxon>Bacteria</taxon>
        <taxon>Pseudomonadati</taxon>
        <taxon>Pseudomonadota</taxon>
        <taxon>Alphaproteobacteria</taxon>
        <taxon>Hyphomicrobiales</taxon>
        <taxon>Methylobacteriaceae</taxon>
        <taxon>Methylobacterium</taxon>
    </lineage>
</organism>
<dbReference type="InterPro" id="IPR029063">
    <property type="entry name" value="SAM-dependent_MTases_sf"/>
</dbReference>
<dbReference type="PANTHER" id="PTHR34203">
    <property type="entry name" value="METHYLTRANSFERASE, FKBM FAMILY PROTEIN"/>
    <property type="match status" value="1"/>
</dbReference>
<evidence type="ECO:0000313" key="3">
    <source>
        <dbReference type="Proteomes" id="UP001055102"/>
    </source>
</evidence>
<dbReference type="Proteomes" id="UP001055102">
    <property type="component" value="Unassembled WGS sequence"/>
</dbReference>
<name>A0ABQ4SUV3_9HYPH</name>
<dbReference type="InterPro" id="IPR052514">
    <property type="entry name" value="SAM-dependent_MTase"/>
</dbReference>
<dbReference type="Gene3D" id="3.40.50.150">
    <property type="entry name" value="Vaccinia Virus protein VP39"/>
    <property type="match status" value="1"/>
</dbReference>
<dbReference type="EMBL" id="BPQR01000011">
    <property type="protein sequence ID" value="GJE05466.1"/>
    <property type="molecule type" value="Genomic_DNA"/>
</dbReference>
<dbReference type="InterPro" id="IPR006342">
    <property type="entry name" value="FkbM_mtfrase"/>
</dbReference>
<evidence type="ECO:0000313" key="2">
    <source>
        <dbReference type="EMBL" id="GJE05466.1"/>
    </source>
</evidence>
<protein>
    <recommendedName>
        <fullName evidence="1">Methyltransferase FkbM domain-containing protein</fullName>
    </recommendedName>
</protein>
<keyword evidence="3" id="KW-1185">Reference proteome</keyword>
<dbReference type="PANTHER" id="PTHR34203:SF15">
    <property type="entry name" value="SLL1173 PROTEIN"/>
    <property type="match status" value="1"/>
</dbReference>
<reference evidence="2" key="1">
    <citation type="journal article" date="2021" name="Front. Microbiol.">
        <title>Comprehensive Comparative Genomics and Phenotyping of Methylobacterium Species.</title>
        <authorList>
            <person name="Alessa O."/>
            <person name="Ogura Y."/>
            <person name="Fujitani Y."/>
            <person name="Takami H."/>
            <person name="Hayashi T."/>
            <person name="Sahin N."/>
            <person name="Tani A."/>
        </authorList>
    </citation>
    <scope>NUCLEOTIDE SEQUENCE</scope>
    <source>
        <strain evidence="2">LMG 23639</strain>
    </source>
</reference>
<evidence type="ECO:0000259" key="1">
    <source>
        <dbReference type="Pfam" id="PF05050"/>
    </source>
</evidence>
<accession>A0ABQ4SUV3</accession>
<dbReference type="RefSeq" id="WP_238274152.1">
    <property type="nucleotide sequence ID" value="NZ_BPQR01000011.1"/>
</dbReference>
<sequence>MSLIESLRELRERSAEVPLHRLGARILLWKAYRMASARPVVPLHGRSRMRLQARPGEHGIRAGIFLLRDAYEPSVRHAIDRFVKPGDRCYDIGANLGLWTLRMAERAGPTGRVDAFEPGPETAAALAEALELSGHASAHVHTTALGESEGRATLYVPDDVGRGALAPESERDGAVSVGVRRLDDVWETQGKPAVAFVKMDVEGAEPLVLRGGSAFLAATRPVVCCEINPPKLANMGFRAGDVLEPFARLGYAALAWDAPAAALVPVAMEGDPEAVRDLVLLPDAP</sequence>
<reference evidence="2" key="2">
    <citation type="submission" date="2021-08" db="EMBL/GenBank/DDBJ databases">
        <authorList>
            <person name="Tani A."/>
            <person name="Ola A."/>
            <person name="Ogura Y."/>
            <person name="Katsura K."/>
            <person name="Hayashi T."/>
        </authorList>
    </citation>
    <scope>NUCLEOTIDE SEQUENCE</scope>
    <source>
        <strain evidence="2">LMG 23639</strain>
    </source>
</reference>
<dbReference type="Pfam" id="PF05050">
    <property type="entry name" value="Methyltransf_21"/>
    <property type="match status" value="1"/>
</dbReference>
<gene>
    <name evidence="2" type="ORF">AOPFMNJM_0766</name>
</gene>
<proteinExistence type="predicted"/>